<dbReference type="AlphaFoldDB" id="A0A2D0N653"/>
<feature type="chain" id="PRO_5012022531" description="T9SS type A sorting domain-containing protein" evidence="1">
    <location>
        <begin position="22"/>
        <end position="121"/>
    </location>
</feature>
<reference evidence="2 3" key="1">
    <citation type="submission" date="2017-10" db="EMBL/GenBank/DDBJ databases">
        <title>The draft genome sequence of Lewinella nigricans NBRC 102662.</title>
        <authorList>
            <person name="Wang K."/>
        </authorList>
    </citation>
    <scope>NUCLEOTIDE SEQUENCE [LARGE SCALE GENOMIC DNA]</scope>
    <source>
        <strain evidence="2 3">NBRC 102662</strain>
    </source>
</reference>
<accession>A0A2D0N653</accession>
<comment type="caution">
    <text evidence="2">The sequence shown here is derived from an EMBL/GenBank/DDBJ whole genome shotgun (WGS) entry which is preliminary data.</text>
</comment>
<dbReference type="EMBL" id="PDUD01000033">
    <property type="protein sequence ID" value="PHN03253.1"/>
    <property type="molecule type" value="Genomic_DNA"/>
</dbReference>
<dbReference type="OrthoDB" id="1495249at2"/>
<organism evidence="2 3">
    <name type="scientific">Flavilitoribacter nigricans (strain ATCC 23147 / DSM 23189 / NBRC 102662 / NCIMB 1420 / SS-2)</name>
    <name type="common">Lewinella nigricans</name>
    <dbReference type="NCBI Taxonomy" id="1122177"/>
    <lineage>
        <taxon>Bacteria</taxon>
        <taxon>Pseudomonadati</taxon>
        <taxon>Bacteroidota</taxon>
        <taxon>Saprospiria</taxon>
        <taxon>Saprospirales</taxon>
        <taxon>Lewinellaceae</taxon>
        <taxon>Flavilitoribacter</taxon>
    </lineage>
</organism>
<keyword evidence="1" id="KW-0732">Signal</keyword>
<evidence type="ECO:0000313" key="2">
    <source>
        <dbReference type="EMBL" id="PHN03253.1"/>
    </source>
</evidence>
<proteinExistence type="predicted"/>
<dbReference type="RefSeq" id="WP_099153382.1">
    <property type="nucleotide sequence ID" value="NZ_PDUD01000033.1"/>
</dbReference>
<name>A0A2D0N653_FLAN2</name>
<evidence type="ECO:0000256" key="1">
    <source>
        <dbReference type="SAM" id="SignalP"/>
    </source>
</evidence>
<evidence type="ECO:0000313" key="3">
    <source>
        <dbReference type="Proteomes" id="UP000223913"/>
    </source>
</evidence>
<feature type="signal peptide" evidence="1">
    <location>
        <begin position="1"/>
        <end position="21"/>
    </location>
</feature>
<keyword evidence="3" id="KW-1185">Reference proteome</keyword>
<evidence type="ECO:0008006" key="4">
    <source>
        <dbReference type="Google" id="ProtNLM"/>
    </source>
</evidence>
<dbReference type="Proteomes" id="UP000223913">
    <property type="component" value="Unassembled WGS sequence"/>
</dbReference>
<sequence length="121" mass="13894">MNIFKSFFLIALMAISFSLHANDGKPESNFNLQTKIVNDNAMVYQVMNLQKMHTTVSITSIDEKTTFYRAFVRNHNGYSTKVHLENLAGGRYIFEVRQGATTKKQIILVKDRQIFLSNISE</sequence>
<protein>
    <recommendedName>
        <fullName evidence="4">T9SS type A sorting domain-containing protein</fullName>
    </recommendedName>
</protein>
<gene>
    <name evidence="2" type="ORF">CRP01_28070</name>
</gene>